<dbReference type="PANTHER" id="PTHR46481">
    <property type="entry name" value="ZINC FINGER BED DOMAIN-CONTAINING PROTEIN 4"/>
    <property type="match status" value="1"/>
</dbReference>
<evidence type="ECO:0000313" key="1">
    <source>
        <dbReference type="EMBL" id="CAG5102786.1"/>
    </source>
</evidence>
<evidence type="ECO:0000313" key="2">
    <source>
        <dbReference type="Proteomes" id="UP000786811"/>
    </source>
</evidence>
<protein>
    <submittedName>
        <fullName evidence="1">Similar to ZBED4: Zinc finger BED domain-containing protein 4 (Homo sapiens)</fullName>
    </submittedName>
</protein>
<proteinExistence type="predicted"/>
<organism evidence="1 2">
    <name type="scientific">Cotesia congregata</name>
    <name type="common">Parasitoid wasp</name>
    <name type="synonym">Apanteles congregatus</name>
    <dbReference type="NCBI Taxonomy" id="51543"/>
    <lineage>
        <taxon>Eukaryota</taxon>
        <taxon>Metazoa</taxon>
        <taxon>Ecdysozoa</taxon>
        <taxon>Arthropoda</taxon>
        <taxon>Hexapoda</taxon>
        <taxon>Insecta</taxon>
        <taxon>Pterygota</taxon>
        <taxon>Neoptera</taxon>
        <taxon>Endopterygota</taxon>
        <taxon>Hymenoptera</taxon>
        <taxon>Apocrita</taxon>
        <taxon>Ichneumonoidea</taxon>
        <taxon>Braconidae</taxon>
        <taxon>Microgastrinae</taxon>
        <taxon>Cotesia</taxon>
    </lineage>
</organism>
<dbReference type="PANTHER" id="PTHR46481:SF4">
    <property type="entry name" value="ZINC FINGER BED DOMAIN-CONTAINING PROTEIN 4"/>
    <property type="match status" value="1"/>
</dbReference>
<dbReference type="SUPFAM" id="SSF53098">
    <property type="entry name" value="Ribonuclease H-like"/>
    <property type="match status" value="1"/>
</dbReference>
<sequence length="224" mass="25229">MEVTSHSIYNGILESTIIGVQDLHESHDAKYLGKTLEDMCNKWSISNIVAVISDNAANITKTIKDTFTTSGQLPCMAHTLNLVVSESLEKIGDLKLLLDNVKDIVTYFKRCVNAADDLKKETGDDFLKPTRLVQSVVTRWNSTFCMLRRFLLLKTEVASVLSKYSKAPTMLDGGNIEILEKTCKILEPFEVVTREICGEKYETCGKIIPNVYNLLHNNRFFQAD</sequence>
<gene>
    <name evidence="1" type="ORF">HICCMSTLAB_LOCUS11183</name>
</gene>
<dbReference type="InterPro" id="IPR052035">
    <property type="entry name" value="ZnF_BED_domain_contain"/>
</dbReference>
<keyword evidence="2" id="KW-1185">Reference proteome</keyword>
<comment type="caution">
    <text evidence="1">The sequence shown here is derived from an EMBL/GenBank/DDBJ whole genome shotgun (WGS) entry which is preliminary data.</text>
</comment>
<dbReference type="Proteomes" id="UP000786811">
    <property type="component" value="Unassembled WGS sequence"/>
</dbReference>
<reference evidence="1" key="1">
    <citation type="submission" date="2021-04" db="EMBL/GenBank/DDBJ databases">
        <authorList>
            <person name="Chebbi M.A.C M."/>
        </authorList>
    </citation>
    <scope>NUCLEOTIDE SEQUENCE</scope>
</reference>
<dbReference type="InterPro" id="IPR012337">
    <property type="entry name" value="RNaseH-like_sf"/>
</dbReference>
<dbReference type="AlphaFoldDB" id="A0A8J2HQ47"/>
<accession>A0A8J2HQ47</accession>
<name>A0A8J2HQ47_COTCN</name>
<dbReference type="OrthoDB" id="7696887at2759"/>
<dbReference type="EMBL" id="CAJNRD030001123">
    <property type="protein sequence ID" value="CAG5102786.1"/>
    <property type="molecule type" value="Genomic_DNA"/>
</dbReference>